<sequence length="105" mass="11702">MVTKLCEYVSQCPCCPCWGSDKKETVPSQKILIQHTCLDQAPGHGVRLDSTSSNADSIRSYRERVDSENSRTDSVSSASGISVDSRRHVTPIIDMKPIEFWTANR</sequence>
<accession>A0AAV4JEV2</accession>
<dbReference type="AlphaFoldDB" id="A0AAV4JEV2"/>
<evidence type="ECO:0000256" key="1">
    <source>
        <dbReference type="SAM" id="MobiDB-lite"/>
    </source>
</evidence>
<dbReference type="Proteomes" id="UP000762676">
    <property type="component" value="Unassembled WGS sequence"/>
</dbReference>
<protein>
    <submittedName>
        <fullName evidence="2">Synaptotagmin 17</fullName>
    </submittedName>
</protein>
<feature type="compositionally biased region" description="Basic and acidic residues" evidence="1">
    <location>
        <begin position="59"/>
        <end position="71"/>
    </location>
</feature>
<evidence type="ECO:0000313" key="3">
    <source>
        <dbReference type="Proteomes" id="UP000762676"/>
    </source>
</evidence>
<keyword evidence="3" id="KW-1185">Reference proteome</keyword>
<organism evidence="2 3">
    <name type="scientific">Elysia marginata</name>
    <dbReference type="NCBI Taxonomy" id="1093978"/>
    <lineage>
        <taxon>Eukaryota</taxon>
        <taxon>Metazoa</taxon>
        <taxon>Spiralia</taxon>
        <taxon>Lophotrochozoa</taxon>
        <taxon>Mollusca</taxon>
        <taxon>Gastropoda</taxon>
        <taxon>Heterobranchia</taxon>
        <taxon>Euthyneura</taxon>
        <taxon>Panpulmonata</taxon>
        <taxon>Sacoglossa</taxon>
        <taxon>Placobranchoidea</taxon>
        <taxon>Plakobranchidae</taxon>
        <taxon>Elysia</taxon>
    </lineage>
</organism>
<evidence type="ECO:0000313" key="2">
    <source>
        <dbReference type="EMBL" id="GFS20881.1"/>
    </source>
</evidence>
<proteinExistence type="predicted"/>
<feature type="region of interest" description="Disordered" evidence="1">
    <location>
        <begin position="45"/>
        <end position="81"/>
    </location>
</feature>
<gene>
    <name evidence="2" type="ORF">ElyMa_005068200</name>
</gene>
<dbReference type="EMBL" id="BMAT01010138">
    <property type="protein sequence ID" value="GFS20881.1"/>
    <property type="molecule type" value="Genomic_DNA"/>
</dbReference>
<reference evidence="2 3" key="1">
    <citation type="journal article" date="2021" name="Elife">
        <title>Chloroplast acquisition without the gene transfer in kleptoplastic sea slugs, Plakobranchus ocellatus.</title>
        <authorList>
            <person name="Maeda T."/>
            <person name="Takahashi S."/>
            <person name="Yoshida T."/>
            <person name="Shimamura S."/>
            <person name="Takaki Y."/>
            <person name="Nagai Y."/>
            <person name="Toyoda A."/>
            <person name="Suzuki Y."/>
            <person name="Arimoto A."/>
            <person name="Ishii H."/>
            <person name="Satoh N."/>
            <person name="Nishiyama T."/>
            <person name="Hasebe M."/>
            <person name="Maruyama T."/>
            <person name="Minagawa J."/>
            <person name="Obokata J."/>
            <person name="Shigenobu S."/>
        </authorList>
    </citation>
    <scope>NUCLEOTIDE SEQUENCE [LARGE SCALE GENOMIC DNA]</scope>
</reference>
<comment type="caution">
    <text evidence="2">The sequence shown here is derived from an EMBL/GenBank/DDBJ whole genome shotgun (WGS) entry which is preliminary data.</text>
</comment>
<name>A0AAV4JEV2_9GAST</name>